<dbReference type="EMBL" id="REGN01001226">
    <property type="protein sequence ID" value="RNA36157.1"/>
    <property type="molecule type" value="Genomic_DNA"/>
</dbReference>
<proteinExistence type="predicted"/>
<evidence type="ECO:0000313" key="1">
    <source>
        <dbReference type="EMBL" id="RNA36157.1"/>
    </source>
</evidence>
<protein>
    <submittedName>
        <fullName evidence="1">Uncharacterized protein</fullName>
    </submittedName>
</protein>
<evidence type="ECO:0000313" key="2">
    <source>
        <dbReference type="Proteomes" id="UP000276133"/>
    </source>
</evidence>
<name>A0A3M7SKM8_BRAPC</name>
<gene>
    <name evidence="1" type="ORF">BpHYR1_003203</name>
</gene>
<comment type="caution">
    <text evidence="1">The sequence shown here is derived from an EMBL/GenBank/DDBJ whole genome shotgun (WGS) entry which is preliminary data.</text>
</comment>
<reference evidence="1 2" key="1">
    <citation type="journal article" date="2018" name="Sci. Rep.">
        <title>Genomic signatures of local adaptation to the degree of environmental predictability in rotifers.</title>
        <authorList>
            <person name="Franch-Gras L."/>
            <person name="Hahn C."/>
            <person name="Garcia-Roger E.M."/>
            <person name="Carmona M.J."/>
            <person name="Serra M."/>
            <person name="Gomez A."/>
        </authorList>
    </citation>
    <scope>NUCLEOTIDE SEQUENCE [LARGE SCALE GENOMIC DNA]</scope>
    <source>
        <strain evidence="1">HYR1</strain>
    </source>
</reference>
<dbReference type="Proteomes" id="UP000276133">
    <property type="component" value="Unassembled WGS sequence"/>
</dbReference>
<keyword evidence="2" id="KW-1185">Reference proteome</keyword>
<sequence>MKFYENLLKKLRKFKFSKKSSKILKPEHLDFSKGQIFLKNPFSNSAIIKSNLIIITLDVSNKPKMLVGLKNPLKASTVKCALVH</sequence>
<organism evidence="1 2">
    <name type="scientific">Brachionus plicatilis</name>
    <name type="common">Marine rotifer</name>
    <name type="synonym">Brachionus muelleri</name>
    <dbReference type="NCBI Taxonomy" id="10195"/>
    <lineage>
        <taxon>Eukaryota</taxon>
        <taxon>Metazoa</taxon>
        <taxon>Spiralia</taxon>
        <taxon>Gnathifera</taxon>
        <taxon>Rotifera</taxon>
        <taxon>Eurotatoria</taxon>
        <taxon>Monogononta</taxon>
        <taxon>Pseudotrocha</taxon>
        <taxon>Ploima</taxon>
        <taxon>Brachionidae</taxon>
        <taxon>Brachionus</taxon>
    </lineage>
</organism>
<dbReference type="AlphaFoldDB" id="A0A3M7SKM8"/>
<accession>A0A3M7SKM8</accession>